<name>A0A0N7HY32_9FLAO</name>
<evidence type="ECO:0000313" key="3">
    <source>
        <dbReference type="Proteomes" id="UP000057981"/>
    </source>
</evidence>
<dbReference type="AlphaFoldDB" id="A0A0N7HY32"/>
<gene>
    <name evidence="2" type="ORF">APS56_02700</name>
</gene>
<dbReference type="GO" id="GO:0005886">
    <property type="term" value="C:plasma membrane"/>
    <property type="evidence" value="ECO:0007669"/>
    <property type="project" value="TreeGrafter"/>
</dbReference>
<accession>A0A0N7HY32</accession>
<reference evidence="2 3" key="1">
    <citation type="submission" date="2015-10" db="EMBL/GenBank/DDBJ databases">
        <authorList>
            <person name="Gilbert D.G."/>
        </authorList>
    </citation>
    <scope>NUCLEOTIDE SEQUENCE [LARGE SCALE GENOMIC DNA]</scope>
    <source>
        <strain evidence="3">HZ-22</strain>
    </source>
</reference>
<keyword evidence="3" id="KW-1185">Reference proteome</keyword>
<dbReference type="InterPro" id="IPR036259">
    <property type="entry name" value="MFS_trans_sf"/>
</dbReference>
<dbReference type="Proteomes" id="UP000057981">
    <property type="component" value="Chromosome"/>
</dbReference>
<keyword evidence="1" id="KW-0812">Transmembrane</keyword>
<organism evidence="2 3">
    <name type="scientific">Pseudalgibacter alginicilyticus</name>
    <dbReference type="NCBI Taxonomy" id="1736674"/>
    <lineage>
        <taxon>Bacteria</taxon>
        <taxon>Pseudomonadati</taxon>
        <taxon>Bacteroidota</taxon>
        <taxon>Flavobacteriia</taxon>
        <taxon>Flavobacteriales</taxon>
        <taxon>Flavobacteriaceae</taxon>
        <taxon>Pseudalgibacter</taxon>
    </lineage>
</organism>
<evidence type="ECO:0008006" key="4">
    <source>
        <dbReference type="Google" id="ProtNLM"/>
    </source>
</evidence>
<dbReference type="PANTHER" id="PTHR43129:SF1">
    <property type="entry name" value="FOSMIDOMYCIN RESISTANCE PROTEIN"/>
    <property type="match status" value="1"/>
</dbReference>
<dbReference type="EMBL" id="CP012898">
    <property type="protein sequence ID" value="ALJ04126.1"/>
    <property type="molecule type" value="Genomic_DNA"/>
</dbReference>
<dbReference type="SUPFAM" id="SSF103473">
    <property type="entry name" value="MFS general substrate transporter"/>
    <property type="match status" value="1"/>
</dbReference>
<evidence type="ECO:0000313" key="2">
    <source>
        <dbReference type="EMBL" id="ALJ04126.1"/>
    </source>
</evidence>
<dbReference type="KEGG" id="ahz:APS56_02700"/>
<feature type="transmembrane region" description="Helical" evidence="1">
    <location>
        <begin position="62"/>
        <end position="83"/>
    </location>
</feature>
<sequence>MVGILSIVIGLIISSAFSAILVYATELLPGKVDLVAGLFFGFAFGMGGLGSAILGKLADETSIVYIFKVCAFLPLIGILTSFLPNIESKKA</sequence>
<evidence type="ECO:0000256" key="1">
    <source>
        <dbReference type="SAM" id="Phobius"/>
    </source>
</evidence>
<proteinExistence type="predicted"/>
<dbReference type="STRING" id="1736674.APS56_02700"/>
<dbReference type="PATRIC" id="fig|1736674.3.peg.559"/>
<keyword evidence="1" id="KW-0472">Membrane</keyword>
<dbReference type="PANTHER" id="PTHR43129">
    <property type="entry name" value="FOSMIDOMYCIN RESISTANCE PROTEIN"/>
    <property type="match status" value="1"/>
</dbReference>
<keyword evidence="1" id="KW-1133">Transmembrane helix</keyword>
<protein>
    <recommendedName>
        <fullName evidence="4">Fosmidomycin resistance protein</fullName>
    </recommendedName>
</protein>
<feature type="transmembrane region" description="Helical" evidence="1">
    <location>
        <begin position="34"/>
        <end position="55"/>
    </location>
</feature>